<dbReference type="Pfam" id="PF13673">
    <property type="entry name" value="Acetyltransf_10"/>
    <property type="match status" value="1"/>
</dbReference>
<comment type="caution">
    <text evidence="4">The sequence shown here is derived from an EMBL/GenBank/DDBJ whole genome shotgun (WGS) entry which is preliminary data.</text>
</comment>
<dbReference type="PROSITE" id="PS51186">
    <property type="entry name" value="GNAT"/>
    <property type="match status" value="1"/>
</dbReference>
<dbReference type="Gene3D" id="3.40.630.30">
    <property type="match status" value="1"/>
</dbReference>
<dbReference type="PANTHER" id="PTHR43877:SF2">
    <property type="entry name" value="AMINOALKYLPHOSPHONATE N-ACETYLTRANSFERASE-RELATED"/>
    <property type="match status" value="1"/>
</dbReference>
<dbReference type="InterPro" id="IPR016181">
    <property type="entry name" value="Acyl_CoA_acyltransferase"/>
</dbReference>
<keyword evidence="5" id="KW-1185">Reference proteome</keyword>
<feature type="domain" description="N-acetyltransferase" evidence="3">
    <location>
        <begin position="3"/>
        <end position="149"/>
    </location>
</feature>
<evidence type="ECO:0000259" key="3">
    <source>
        <dbReference type="PROSITE" id="PS51186"/>
    </source>
</evidence>
<reference evidence="4 5" key="1">
    <citation type="submission" date="2022-09" db="EMBL/GenBank/DDBJ databases">
        <title>Chelativorans salina sp. nov., a novel slightly halophilic bacterium isolated from a saline lake sediment enrichment.</title>
        <authorList>
            <person name="Gao L."/>
            <person name="Fang B.-Z."/>
            <person name="Li W.-J."/>
        </authorList>
    </citation>
    <scope>NUCLEOTIDE SEQUENCE [LARGE SCALE GENOMIC DNA]</scope>
    <source>
        <strain evidence="4 5">EGI FJ00035</strain>
    </source>
</reference>
<organism evidence="4 5">
    <name type="scientific">Chelativorans salis</name>
    <dbReference type="NCBI Taxonomy" id="2978478"/>
    <lineage>
        <taxon>Bacteria</taxon>
        <taxon>Pseudomonadati</taxon>
        <taxon>Pseudomonadota</taxon>
        <taxon>Alphaproteobacteria</taxon>
        <taxon>Hyphomicrobiales</taxon>
        <taxon>Phyllobacteriaceae</taxon>
        <taxon>Chelativorans</taxon>
    </lineage>
</organism>
<dbReference type="SUPFAM" id="SSF55729">
    <property type="entry name" value="Acyl-CoA N-acyltransferases (Nat)"/>
    <property type="match status" value="1"/>
</dbReference>
<dbReference type="CDD" id="cd04301">
    <property type="entry name" value="NAT_SF"/>
    <property type="match status" value="1"/>
</dbReference>
<dbReference type="PANTHER" id="PTHR43877">
    <property type="entry name" value="AMINOALKYLPHOSPHONATE N-ACETYLTRANSFERASE-RELATED-RELATED"/>
    <property type="match status" value="1"/>
</dbReference>
<dbReference type="Proteomes" id="UP001320831">
    <property type="component" value="Unassembled WGS sequence"/>
</dbReference>
<evidence type="ECO:0000313" key="5">
    <source>
        <dbReference type="Proteomes" id="UP001320831"/>
    </source>
</evidence>
<protein>
    <submittedName>
        <fullName evidence="4">GNAT family N-acetyltransferase</fullName>
        <ecNumber evidence="4">2.3.1.-</ecNumber>
    </submittedName>
</protein>
<evidence type="ECO:0000256" key="1">
    <source>
        <dbReference type="ARBA" id="ARBA00022679"/>
    </source>
</evidence>
<name>A0ABT2LJB3_9HYPH</name>
<dbReference type="InterPro" id="IPR000182">
    <property type="entry name" value="GNAT_dom"/>
</dbReference>
<evidence type="ECO:0000256" key="2">
    <source>
        <dbReference type="ARBA" id="ARBA00023315"/>
    </source>
</evidence>
<evidence type="ECO:0000313" key="4">
    <source>
        <dbReference type="EMBL" id="MCT7374680.1"/>
    </source>
</evidence>
<accession>A0ABT2LJB3</accession>
<keyword evidence="2 4" id="KW-0012">Acyltransferase</keyword>
<dbReference type="EC" id="2.3.1.-" evidence="4"/>
<gene>
    <name evidence="4" type="ORF">N5A92_06485</name>
</gene>
<proteinExistence type="predicted"/>
<dbReference type="GO" id="GO:0016746">
    <property type="term" value="F:acyltransferase activity"/>
    <property type="evidence" value="ECO:0007669"/>
    <property type="project" value="UniProtKB-KW"/>
</dbReference>
<dbReference type="EMBL" id="JAOCZP010000002">
    <property type="protein sequence ID" value="MCT7374680.1"/>
    <property type="molecule type" value="Genomic_DNA"/>
</dbReference>
<sequence>MALILRLACVSDVEQLDAIEQSAFAHDRLSRRSLRGSIRRETAQMIVADRDGTLVGYCLVLFRKSSRIARLYSLAVAPSHAGSGLGRILLAAAEEAARRQGRLSLRLEVREDNLRAIGLYERSGYRRLGSKPGYYEDGVAAIKMEKCLEHATSEEIEAAL</sequence>
<dbReference type="RefSeq" id="WP_260901173.1">
    <property type="nucleotide sequence ID" value="NZ_JAOCZP010000002.1"/>
</dbReference>
<dbReference type="InterPro" id="IPR050832">
    <property type="entry name" value="Bact_Acetyltransf"/>
</dbReference>
<keyword evidence="1 4" id="KW-0808">Transferase</keyword>